<dbReference type="Proteomes" id="UP000653730">
    <property type="component" value="Unassembled WGS sequence"/>
</dbReference>
<dbReference type="AlphaFoldDB" id="A0A926JNZ0"/>
<organism evidence="1 2">
    <name type="scientific">Sinomicrobium weinanense</name>
    <dbReference type="NCBI Taxonomy" id="2842200"/>
    <lineage>
        <taxon>Bacteria</taxon>
        <taxon>Pseudomonadati</taxon>
        <taxon>Bacteroidota</taxon>
        <taxon>Flavobacteriia</taxon>
        <taxon>Flavobacteriales</taxon>
        <taxon>Flavobacteriaceae</taxon>
        <taxon>Sinomicrobium</taxon>
    </lineage>
</organism>
<accession>A0A926JNZ0</accession>
<evidence type="ECO:0000313" key="1">
    <source>
        <dbReference type="EMBL" id="MBC9794795.1"/>
    </source>
</evidence>
<dbReference type="RefSeq" id="WP_187963952.1">
    <property type="nucleotide sequence ID" value="NZ_JACVDC010000003.1"/>
</dbReference>
<protein>
    <submittedName>
        <fullName evidence="1">Uncharacterized protein</fullName>
    </submittedName>
</protein>
<dbReference type="EMBL" id="JACVDC010000003">
    <property type="protein sequence ID" value="MBC9794795.1"/>
    <property type="molecule type" value="Genomic_DNA"/>
</dbReference>
<comment type="caution">
    <text evidence="1">The sequence shown here is derived from an EMBL/GenBank/DDBJ whole genome shotgun (WGS) entry which is preliminary data.</text>
</comment>
<gene>
    <name evidence="1" type="ORF">IBL28_02350</name>
</gene>
<keyword evidence="2" id="KW-1185">Reference proteome</keyword>
<evidence type="ECO:0000313" key="2">
    <source>
        <dbReference type="Proteomes" id="UP000653730"/>
    </source>
</evidence>
<proteinExistence type="predicted"/>
<sequence length="248" mass="27775">MASTNKSWKLESFLDSLIVELDKARETLAVKAINKPLTYAVKDVNLEMQLFPSFDGNHVEFITARPGQQGASKIGIQLGSITDQQIRKTTKEPVTSDDVSIDLVDEIDEDTKQSLRKIGVTSVEDLNEVKKKNVDIEKASNRKVNYAKLAKLLSKARRGNSPPNVKNVHFNISKSGSTLQVEGNNLVLDNNYTPVVVFNGKLADLRGYGKENLEIGIDERDMNKDENELVVVSDPYTIYKMNLNHRKQ</sequence>
<reference evidence="1 2" key="1">
    <citation type="submission" date="2020-09" db="EMBL/GenBank/DDBJ databases">
        <title>Sinomicrobium weinanense sp. nov., a halophilic bacteria isolated from saline-alkali soil.</title>
        <authorList>
            <person name="Wu P."/>
            <person name="Ren H."/>
            <person name="Mei Y."/>
            <person name="Liang Y."/>
            <person name="Chen Z."/>
        </authorList>
    </citation>
    <scope>NUCLEOTIDE SEQUENCE [LARGE SCALE GENOMIC DNA]</scope>
    <source>
        <strain evidence="1 2">FJxs</strain>
    </source>
</reference>
<name>A0A926JNZ0_9FLAO</name>